<gene>
    <name evidence="2" type="ORF">CCS01_31250</name>
</gene>
<dbReference type="AlphaFoldDB" id="A0A2S6MUR6"/>
<keyword evidence="3" id="KW-1185">Reference proteome</keyword>
<comment type="caution">
    <text evidence="2">The sequence shown here is derived from an EMBL/GenBank/DDBJ whole genome shotgun (WGS) entry which is preliminary data.</text>
</comment>
<accession>A0A2S6MUR6</accession>
<sequence>MLSAPACFRHYSGQPTDRLIVSVAGNRSDAMKQPHTEQSVEHTETQQNTGNHKKPGAPDEHGADRFGGTRTGAENVEKRPDAGDRNP</sequence>
<dbReference type="EMBL" id="NHRY01000274">
    <property type="protein sequence ID" value="PPQ26092.1"/>
    <property type="molecule type" value="Genomic_DNA"/>
</dbReference>
<feature type="region of interest" description="Disordered" evidence="1">
    <location>
        <begin position="23"/>
        <end position="87"/>
    </location>
</feature>
<evidence type="ECO:0000313" key="2">
    <source>
        <dbReference type="EMBL" id="PPQ26092.1"/>
    </source>
</evidence>
<feature type="compositionally biased region" description="Basic and acidic residues" evidence="1">
    <location>
        <begin position="75"/>
        <end position="87"/>
    </location>
</feature>
<proteinExistence type="predicted"/>
<evidence type="ECO:0000313" key="3">
    <source>
        <dbReference type="Proteomes" id="UP000239724"/>
    </source>
</evidence>
<evidence type="ECO:0000256" key="1">
    <source>
        <dbReference type="SAM" id="MobiDB-lite"/>
    </source>
</evidence>
<feature type="compositionally biased region" description="Basic and acidic residues" evidence="1">
    <location>
        <begin position="29"/>
        <end position="44"/>
    </location>
</feature>
<dbReference type="Proteomes" id="UP000239724">
    <property type="component" value="Unassembled WGS sequence"/>
</dbReference>
<reference evidence="2 3" key="1">
    <citation type="journal article" date="2018" name="Arch. Microbiol.">
        <title>New insights into the metabolic potential of the phototrophic purple bacterium Rhodopila globiformis DSM 161(T) from its draft genome sequence and evidence for a vanadium-dependent nitrogenase.</title>
        <authorList>
            <person name="Imhoff J.F."/>
            <person name="Rahn T."/>
            <person name="Kunzel S."/>
            <person name="Neulinger S.C."/>
        </authorList>
    </citation>
    <scope>NUCLEOTIDE SEQUENCE [LARGE SCALE GENOMIC DNA]</scope>
    <source>
        <strain evidence="2 3">DSM 161</strain>
    </source>
</reference>
<organism evidence="2 3">
    <name type="scientific">Rhodopila globiformis</name>
    <name type="common">Rhodopseudomonas globiformis</name>
    <dbReference type="NCBI Taxonomy" id="1071"/>
    <lineage>
        <taxon>Bacteria</taxon>
        <taxon>Pseudomonadati</taxon>
        <taxon>Pseudomonadota</taxon>
        <taxon>Alphaproteobacteria</taxon>
        <taxon>Acetobacterales</taxon>
        <taxon>Acetobacteraceae</taxon>
        <taxon>Rhodopila</taxon>
    </lineage>
</organism>
<protein>
    <submittedName>
        <fullName evidence="2">Uncharacterized protein</fullName>
    </submittedName>
</protein>
<name>A0A2S6MUR6_RHOGL</name>